<reference evidence="2 3" key="1">
    <citation type="journal article" date="2018" name="Sci. Rep.">
        <title>Genome sequence of the cauliflower mushroom Sparassis crispa (Hanabiratake) and its association with beneficial usage.</title>
        <authorList>
            <person name="Kiyama R."/>
            <person name="Furutani Y."/>
            <person name="Kawaguchi K."/>
            <person name="Nakanishi T."/>
        </authorList>
    </citation>
    <scope>NUCLEOTIDE SEQUENCE [LARGE SCALE GENOMIC DNA]</scope>
</reference>
<evidence type="ECO:0000313" key="3">
    <source>
        <dbReference type="Proteomes" id="UP000287166"/>
    </source>
</evidence>
<evidence type="ECO:0000256" key="1">
    <source>
        <dbReference type="SAM" id="MobiDB-lite"/>
    </source>
</evidence>
<gene>
    <name evidence="2" type="ORF">SCP_0600300</name>
</gene>
<dbReference type="RefSeq" id="XP_027614966.1">
    <property type="nucleotide sequence ID" value="XM_027759165.1"/>
</dbReference>
<dbReference type="InParanoid" id="A0A401GPA8"/>
<proteinExistence type="predicted"/>
<accession>A0A401GPA8</accession>
<organism evidence="2 3">
    <name type="scientific">Sparassis crispa</name>
    <dbReference type="NCBI Taxonomy" id="139825"/>
    <lineage>
        <taxon>Eukaryota</taxon>
        <taxon>Fungi</taxon>
        <taxon>Dikarya</taxon>
        <taxon>Basidiomycota</taxon>
        <taxon>Agaricomycotina</taxon>
        <taxon>Agaricomycetes</taxon>
        <taxon>Polyporales</taxon>
        <taxon>Sparassidaceae</taxon>
        <taxon>Sparassis</taxon>
    </lineage>
</organism>
<dbReference type="GeneID" id="38780970"/>
<protein>
    <submittedName>
        <fullName evidence="2">Uncharacterized protein</fullName>
    </submittedName>
</protein>
<evidence type="ECO:0000313" key="2">
    <source>
        <dbReference type="EMBL" id="GBE84053.1"/>
    </source>
</evidence>
<dbReference type="EMBL" id="BFAD01000006">
    <property type="protein sequence ID" value="GBE84053.1"/>
    <property type="molecule type" value="Genomic_DNA"/>
</dbReference>
<dbReference type="Proteomes" id="UP000287166">
    <property type="component" value="Unassembled WGS sequence"/>
</dbReference>
<name>A0A401GPA8_9APHY</name>
<keyword evidence="3" id="KW-1185">Reference proteome</keyword>
<dbReference type="AlphaFoldDB" id="A0A401GPA8"/>
<sequence length="151" mass="17335">MDPFLELAALLPAGLTPPLVDDGFFDYPQNQTQYKELAERICRQVEASHEYSKNARPYPLKIVERWCPSSFAWNNISFESRLYRHRALPEMMHCTAFYEAFADIMIILTNPLWIGTAVRGQVWRATMRLEGSYPRSDGSDEDISGECLPSP</sequence>
<comment type="caution">
    <text evidence="2">The sequence shown here is derived from an EMBL/GenBank/DDBJ whole genome shotgun (WGS) entry which is preliminary data.</text>
</comment>
<feature type="region of interest" description="Disordered" evidence="1">
    <location>
        <begin position="132"/>
        <end position="151"/>
    </location>
</feature>